<name>K3YFQ8_SETIT</name>
<dbReference type="EMBL" id="AGNK02004487">
    <property type="status" value="NOT_ANNOTATED_CDS"/>
    <property type="molecule type" value="Genomic_DNA"/>
</dbReference>
<dbReference type="InParanoid" id="K3YFQ8"/>
<evidence type="ECO:0000313" key="1">
    <source>
        <dbReference type="EnsemblPlants" id="KQK98633"/>
    </source>
</evidence>
<protein>
    <submittedName>
        <fullName evidence="1">Uncharacterized protein</fullName>
    </submittedName>
</protein>
<evidence type="ECO:0000313" key="2">
    <source>
        <dbReference type="Proteomes" id="UP000004995"/>
    </source>
</evidence>
<dbReference type="EnsemblPlants" id="KQK98633">
    <property type="protein sequence ID" value="KQK98633"/>
    <property type="gene ID" value="SETIT_013076mg"/>
</dbReference>
<organism evidence="1 2">
    <name type="scientific">Setaria italica</name>
    <name type="common">Foxtail millet</name>
    <name type="synonym">Panicum italicum</name>
    <dbReference type="NCBI Taxonomy" id="4555"/>
    <lineage>
        <taxon>Eukaryota</taxon>
        <taxon>Viridiplantae</taxon>
        <taxon>Streptophyta</taxon>
        <taxon>Embryophyta</taxon>
        <taxon>Tracheophyta</taxon>
        <taxon>Spermatophyta</taxon>
        <taxon>Magnoliopsida</taxon>
        <taxon>Liliopsida</taxon>
        <taxon>Poales</taxon>
        <taxon>Poaceae</taxon>
        <taxon>PACMAD clade</taxon>
        <taxon>Panicoideae</taxon>
        <taxon>Panicodae</taxon>
        <taxon>Paniceae</taxon>
        <taxon>Cenchrinae</taxon>
        <taxon>Setaria</taxon>
    </lineage>
</organism>
<reference evidence="2" key="1">
    <citation type="journal article" date="2012" name="Nat. Biotechnol.">
        <title>Reference genome sequence of the model plant Setaria.</title>
        <authorList>
            <person name="Bennetzen J.L."/>
            <person name="Schmutz J."/>
            <person name="Wang H."/>
            <person name="Percifield R."/>
            <person name="Hawkins J."/>
            <person name="Pontaroli A.C."/>
            <person name="Estep M."/>
            <person name="Feng L."/>
            <person name="Vaughn J.N."/>
            <person name="Grimwood J."/>
            <person name="Jenkins J."/>
            <person name="Barry K."/>
            <person name="Lindquist E."/>
            <person name="Hellsten U."/>
            <person name="Deshpande S."/>
            <person name="Wang X."/>
            <person name="Wu X."/>
            <person name="Mitros T."/>
            <person name="Triplett J."/>
            <person name="Yang X."/>
            <person name="Ye C.Y."/>
            <person name="Mauro-Herrera M."/>
            <person name="Wang L."/>
            <person name="Li P."/>
            <person name="Sharma M."/>
            <person name="Sharma R."/>
            <person name="Ronald P.C."/>
            <person name="Panaud O."/>
            <person name="Kellogg E.A."/>
            <person name="Brutnell T.P."/>
            <person name="Doust A.N."/>
            <person name="Tuskan G.A."/>
            <person name="Rokhsar D."/>
            <person name="Devos K.M."/>
        </authorList>
    </citation>
    <scope>NUCLEOTIDE SEQUENCE [LARGE SCALE GENOMIC DNA]</scope>
    <source>
        <strain evidence="2">cv. Yugu1</strain>
    </source>
</reference>
<dbReference type="Proteomes" id="UP000004995">
    <property type="component" value="Unassembled WGS sequence"/>
</dbReference>
<keyword evidence="2" id="KW-1185">Reference proteome</keyword>
<dbReference type="HOGENOM" id="CLU_3145344_0_0_1"/>
<reference evidence="1" key="2">
    <citation type="submission" date="2018-08" db="UniProtKB">
        <authorList>
            <consortium name="EnsemblPlants"/>
        </authorList>
    </citation>
    <scope>IDENTIFICATION</scope>
    <source>
        <strain evidence="1">Yugu1</strain>
    </source>
</reference>
<dbReference type="Gramene" id="KQK98633">
    <property type="protein sequence ID" value="KQK98633"/>
    <property type="gene ID" value="SETIT_013076mg"/>
</dbReference>
<proteinExistence type="predicted"/>
<dbReference type="AlphaFoldDB" id="K3YFQ8"/>
<accession>K3YFQ8</accession>
<sequence>MLFPVIFAFSRFVWEYAPDIFVLFALCKKLNAKPTLHSVEYVQLRKCRR</sequence>